<evidence type="ECO:0000313" key="2">
    <source>
        <dbReference type="Proteomes" id="UP000254817"/>
    </source>
</evidence>
<sequence>MIQSISKALSPHEVRLRYCALEEFDSDPALFLSRMNEADTQAAILLGIDDPHIHDLAADLAKPWCADQLP</sequence>
<reference evidence="1 2" key="1">
    <citation type="submission" date="2018-06" db="EMBL/GenBank/DDBJ databases">
        <authorList>
            <consortium name="Pathogen Informatics"/>
            <person name="Doyle S."/>
        </authorList>
    </citation>
    <scope>NUCLEOTIDE SEQUENCE [LARGE SCALE GENOMIC DNA]</scope>
    <source>
        <strain evidence="1 2">NCTC11112</strain>
    </source>
</reference>
<dbReference type="EMBL" id="UGAW01000001">
    <property type="protein sequence ID" value="STG53917.1"/>
    <property type="molecule type" value="Genomic_DNA"/>
</dbReference>
<protein>
    <submittedName>
        <fullName evidence="1">Putative transcriptional regulator</fullName>
        <ecNumber evidence="1">5.1.1.1</ecNumber>
    </submittedName>
</protein>
<gene>
    <name evidence="1" type="ORF">NCTC11112_04485</name>
</gene>
<dbReference type="GO" id="GO:0008784">
    <property type="term" value="F:alanine racemase activity"/>
    <property type="evidence" value="ECO:0007669"/>
    <property type="project" value="UniProtKB-EC"/>
</dbReference>
<evidence type="ECO:0000313" key="1">
    <source>
        <dbReference type="EMBL" id="STG53917.1"/>
    </source>
</evidence>
<organism evidence="1 2">
    <name type="scientific">Escherichia coli</name>
    <dbReference type="NCBI Taxonomy" id="562"/>
    <lineage>
        <taxon>Bacteria</taxon>
        <taxon>Pseudomonadati</taxon>
        <taxon>Pseudomonadota</taxon>
        <taxon>Gammaproteobacteria</taxon>
        <taxon>Enterobacterales</taxon>
        <taxon>Enterobacteriaceae</taxon>
        <taxon>Escherichia</taxon>
    </lineage>
</organism>
<dbReference type="Proteomes" id="UP000254817">
    <property type="component" value="Unassembled WGS sequence"/>
</dbReference>
<proteinExistence type="predicted"/>
<dbReference type="AlphaFoldDB" id="A0A376MU78"/>
<keyword evidence="1" id="KW-0413">Isomerase</keyword>
<accession>A0A376MU78</accession>
<name>A0A376MU78_ECOLX</name>
<dbReference type="EC" id="5.1.1.1" evidence="1"/>